<dbReference type="InParanoid" id="A2FDW2"/>
<dbReference type="AlphaFoldDB" id="A2FDW2"/>
<reference evidence="1" key="1">
    <citation type="submission" date="2006-10" db="EMBL/GenBank/DDBJ databases">
        <authorList>
            <person name="Amadeo P."/>
            <person name="Zhao Q."/>
            <person name="Wortman J."/>
            <person name="Fraser-Liggett C."/>
            <person name="Carlton J."/>
        </authorList>
    </citation>
    <scope>NUCLEOTIDE SEQUENCE</scope>
    <source>
        <strain evidence="1">G3</strain>
    </source>
</reference>
<organism evidence="1 2">
    <name type="scientific">Trichomonas vaginalis (strain ATCC PRA-98 / G3)</name>
    <dbReference type="NCBI Taxonomy" id="412133"/>
    <lineage>
        <taxon>Eukaryota</taxon>
        <taxon>Metamonada</taxon>
        <taxon>Parabasalia</taxon>
        <taxon>Trichomonadida</taxon>
        <taxon>Trichomonadidae</taxon>
        <taxon>Trichomonas</taxon>
    </lineage>
</organism>
<protein>
    <submittedName>
        <fullName evidence="1">Uncharacterized protein</fullName>
    </submittedName>
</protein>
<accession>A2FDW2</accession>
<dbReference type="KEGG" id="tva:4754695"/>
<keyword evidence="2" id="KW-1185">Reference proteome</keyword>
<reference evidence="1" key="2">
    <citation type="journal article" date="2007" name="Science">
        <title>Draft genome sequence of the sexually transmitted pathogen Trichomonas vaginalis.</title>
        <authorList>
            <person name="Carlton J.M."/>
            <person name="Hirt R.P."/>
            <person name="Silva J.C."/>
            <person name="Delcher A.L."/>
            <person name="Schatz M."/>
            <person name="Zhao Q."/>
            <person name="Wortman J.R."/>
            <person name="Bidwell S.L."/>
            <person name="Alsmark U.C.M."/>
            <person name="Besteiro S."/>
            <person name="Sicheritz-Ponten T."/>
            <person name="Noel C.J."/>
            <person name="Dacks J.B."/>
            <person name="Foster P.G."/>
            <person name="Simillion C."/>
            <person name="Van de Peer Y."/>
            <person name="Miranda-Saavedra D."/>
            <person name="Barton G.J."/>
            <person name="Westrop G.D."/>
            <person name="Mueller S."/>
            <person name="Dessi D."/>
            <person name="Fiori P.L."/>
            <person name="Ren Q."/>
            <person name="Paulsen I."/>
            <person name="Zhang H."/>
            <person name="Bastida-Corcuera F.D."/>
            <person name="Simoes-Barbosa A."/>
            <person name="Brown M.T."/>
            <person name="Hayes R.D."/>
            <person name="Mukherjee M."/>
            <person name="Okumura C.Y."/>
            <person name="Schneider R."/>
            <person name="Smith A.J."/>
            <person name="Vanacova S."/>
            <person name="Villalvazo M."/>
            <person name="Haas B.J."/>
            <person name="Pertea M."/>
            <person name="Feldblyum T.V."/>
            <person name="Utterback T.R."/>
            <person name="Shu C.L."/>
            <person name="Osoegawa K."/>
            <person name="de Jong P.J."/>
            <person name="Hrdy I."/>
            <person name="Horvathova L."/>
            <person name="Zubacova Z."/>
            <person name="Dolezal P."/>
            <person name="Malik S.B."/>
            <person name="Logsdon J.M. Jr."/>
            <person name="Henze K."/>
            <person name="Gupta A."/>
            <person name="Wang C.C."/>
            <person name="Dunne R.L."/>
            <person name="Upcroft J.A."/>
            <person name="Upcroft P."/>
            <person name="White O."/>
            <person name="Salzberg S.L."/>
            <person name="Tang P."/>
            <person name="Chiu C.-H."/>
            <person name="Lee Y.-S."/>
            <person name="Embley T.M."/>
            <person name="Coombs G.H."/>
            <person name="Mottram J.C."/>
            <person name="Tachezy J."/>
            <person name="Fraser-Liggett C.M."/>
            <person name="Johnson P.J."/>
        </authorList>
    </citation>
    <scope>NUCLEOTIDE SEQUENCE [LARGE SCALE GENOMIC DNA]</scope>
    <source>
        <strain evidence="1">G3</strain>
    </source>
</reference>
<evidence type="ECO:0000313" key="1">
    <source>
        <dbReference type="EMBL" id="EAX96918.1"/>
    </source>
</evidence>
<dbReference type="VEuPathDB" id="TrichDB:TVAGG3_0728950"/>
<evidence type="ECO:0000313" key="2">
    <source>
        <dbReference type="Proteomes" id="UP000001542"/>
    </source>
</evidence>
<dbReference type="EMBL" id="DS113738">
    <property type="protein sequence ID" value="EAX96918.1"/>
    <property type="molecule type" value="Genomic_DNA"/>
</dbReference>
<name>A2FDW2_TRIV3</name>
<gene>
    <name evidence="1" type="ORF">TVAG_272460</name>
</gene>
<dbReference type="Proteomes" id="UP000001542">
    <property type="component" value="Unassembled WGS sequence"/>
</dbReference>
<dbReference type="RefSeq" id="XP_001309848.1">
    <property type="nucleotide sequence ID" value="XM_001309847.1"/>
</dbReference>
<sequence length="214" mass="24842">MITPEHNTDGSEVPIFEVIDIISNISYSNSYIKPFVHKNFNVSIFKPVILKHEPLYFTVVISPERCNFHNSYPFGDDPCFIVNYSIPIIHLRNSQQKYSKNLKMINFKLISGNMISKLNFVSREVINLYTISKNMSKFIPPFILADTSSDHLEIIIDNVEKTAYMPFILKIDIISQFQLNLGYLWKQFQLNYGILNNIMKKNAFNSLSDQSEDL</sequence>
<dbReference type="VEuPathDB" id="TrichDB:TVAG_272460"/>
<proteinExistence type="predicted"/>